<dbReference type="Proteomes" id="UP001234202">
    <property type="component" value="Unassembled WGS sequence"/>
</dbReference>
<gene>
    <name evidence="1" type="ORF">QFC24_006514</name>
</gene>
<accession>A0ACC2X0Y5</accession>
<comment type="caution">
    <text evidence="1">The sequence shown here is derived from an EMBL/GenBank/DDBJ whole genome shotgun (WGS) entry which is preliminary data.</text>
</comment>
<sequence>MSTAQPIPQPPPKFLVGNLRDVDPSLGTLSVVRLLQRYGEIIQLDILGDRRLFVGSQRLVHELSDQTRFSKKVVAALEAVRHLTGDGLFTAHTKEPAWELAHRILIPAFGPLSIREMYPGMVDIADQLIKKWYRFGDAKIDVVSDFTKLTLDKAMSRALKASGERIRRLPGTSMFYRNADRQYEEDVKLQHQIADDGRRFEPVLAEQIIQDRVDHPSDHDDLLNKMLTGKDPKTAYQAIRSEVDAVCGNEPVDVAHLQKLKYIDASLKEALRLNPTAPAWTVAPIKDEVLADGKYHVKQGQPIAVVLDSLHRDPAVWGDDAETFRLAPVLVWDDCGGKTMLIFGPPTCQTRTNARRKIRSVASRQLETIWYAFMSVLMSRYLIFGGHSLGNGVRACIGRPFAWQEALMVVAKIFQHFDIRPHNISYELKIKTSLTVKPADFYMHATPRKDMLIDATTAGQSKSVSKASNTHEAVGNAHVDGVTDDAQTKAYIYYGSNSGTCKAFAYHFLDSTKAHGCKGEIAVLNKIANGAFPTDGPVVIVTASYEGHPTDDAGYFVEYIKTAKADVLSGVKYAVFGCGHPDWASTFMAIPDYIDNRFAELGGQRLCDRGQGDASKADLFEEFEKWEDGLWHKLQSSYTNVAAPDADAKNHERLQAEIDSTHRQNLLRYDFLQSVKVISNEIISKGDIQMKRQLVLELPAEASYRAGDYLGLLPTTPLPVVMRALVRLNLHVDDMITLKGTSGGGTLPIGTPISALSLFSEFFELEQPATIKQIRSLAERSTDDSSKTALDRYAQAEVYDIEISAKRVTVLALLEEFPQLPISVSEYIEMLPSIKMRQYSISSSPLDIPNRVSLTISVLDAPHLSGRGERYYGTATHFLSKLRPGARIHAAVRPSHEGFHPPADPMVPMLMACAGTGIAPFRSFVQERALQKASGREVGSALLFYGCRSPDTDLLYDLEMAEWQRQGVVSVRHAFSRASDHSEGCKYVQDRIWHDREEVGVLFRGGARVYVCGSAQIAQSLQSTAVRILAETRGISEQEAGEVYNSLKSSRFSLDVFG</sequence>
<proteinExistence type="predicted"/>
<organism evidence="1 2">
    <name type="scientific">Naganishia onofrii</name>
    <dbReference type="NCBI Taxonomy" id="1851511"/>
    <lineage>
        <taxon>Eukaryota</taxon>
        <taxon>Fungi</taxon>
        <taxon>Dikarya</taxon>
        <taxon>Basidiomycota</taxon>
        <taxon>Agaricomycotina</taxon>
        <taxon>Tremellomycetes</taxon>
        <taxon>Filobasidiales</taxon>
        <taxon>Filobasidiaceae</taxon>
        <taxon>Naganishia</taxon>
    </lineage>
</organism>
<name>A0ACC2X0Y5_9TREE</name>
<keyword evidence="2" id="KW-1185">Reference proteome</keyword>
<evidence type="ECO:0000313" key="2">
    <source>
        <dbReference type="Proteomes" id="UP001234202"/>
    </source>
</evidence>
<dbReference type="EMBL" id="JASBWV010000032">
    <property type="protein sequence ID" value="KAJ9117418.1"/>
    <property type="molecule type" value="Genomic_DNA"/>
</dbReference>
<protein>
    <submittedName>
        <fullName evidence="1">Uncharacterized protein</fullName>
    </submittedName>
</protein>
<evidence type="ECO:0000313" key="1">
    <source>
        <dbReference type="EMBL" id="KAJ9117418.1"/>
    </source>
</evidence>
<reference evidence="1" key="1">
    <citation type="submission" date="2023-04" db="EMBL/GenBank/DDBJ databases">
        <title>Draft Genome sequencing of Naganishia species isolated from polar environments using Oxford Nanopore Technology.</title>
        <authorList>
            <person name="Leo P."/>
            <person name="Venkateswaran K."/>
        </authorList>
    </citation>
    <scope>NUCLEOTIDE SEQUENCE</scope>
    <source>
        <strain evidence="1">DBVPG 5303</strain>
    </source>
</reference>